<evidence type="ECO:0000256" key="6">
    <source>
        <dbReference type="ARBA" id="ARBA00022692"/>
    </source>
</evidence>
<protein>
    <recommendedName>
        <fullName evidence="9">Cobalamin biosynthesis protein CobD</fullName>
    </recommendedName>
</protein>
<comment type="function">
    <text evidence="9">Converts cobyric acid to cobinamide by the addition of aminopropanol on the F carboxylic group.</text>
</comment>
<feature type="transmembrane region" description="Helical" evidence="9">
    <location>
        <begin position="294"/>
        <end position="313"/>
    </location>
</feature>
<evidence type="ECO:0000256" key="9">
    <source>
        <dbReference type="HAMAP-Rule" id="MF_00024"/>
    </source>
</evidence>
<evidence type="ECO:0000313" key="10">
    <source>
        <dbReference type="EMBL" id="ABA87743.1"/>
    </source>
</evidence>
<evidence type="ECO:0000256" key="4">
    <source>
        <dbReference type="ARBA" id="ARBA00022475"/>
    </source>
</evidence>
<dbReference type="GO" id="GO:0015420">
    <property type="term" value="F:ABC-type vitamin B12 transporter activity"/>
    <property type="evidence" value="ECO:0007669"/>
    <property type="project" value="UniProtKB-UniRule"/>
</dbReference>
<dbReference type="GO" id="GO:0048472">
    <property type="term" value="F:threonine-phosphate decarboxylase activity"/>
    <property type="evidence" value="ECO:0007669"/>
    <property type="project" value="InterPro"/>
</dbReference>
<sequence length="314" mass="33890">MTLEMQILAAIGLDLLWGDPRRLPHPVKGMGQLAMALEAPLRRRIANPRLAGIVTAMIVVTATAAISALLLSAAYRLHPWAGDALSILLLSTCIAARDLAAHAWQVLKALRLGNLELARQRVGWLVGRDTAPLDRSGVVRAAVESVAENTVDGVTAPLFWAVLLGPIGAMAYKAASTLDSTFGYKNERYLQYGWASARLDDVLNYLPARLTLPLTVAASALLGLRPQHTWRIALRDWRNHPSPNSGWSEAATAGALGIQLGGPVYRQGKLTDMPYFGDIGQPLVTRHIAAAVQLMLLTSLLAAVAFIGVRWMVF</sequence>
<reference evidence="10 11" key="2">
    <citation type="journal article" date="2012" name="BMC Genomics">
        <title>The genome of Pelobacter carbinolicus reveals surprising metabolic capabilities and physiological features.</title>
        <authorList>
            <person name="Aklujkar M."/>
            <person name="Haveman S.A."/>
            <person name="Didonato R.Jr."/>
            <person name="Chertkov O."/>
            <person name="Han C.S."/>
            <person name="Land M.L."/>
            <person name="Brown P."/>
            <person name="Lovley D.R."/>
        </authorList>
    </citation>
    <scope>NUCLEOTIDE SEQUENCE [LARGE SCALE GENOMIC DNA]</scope>
    <source>
        <strain evidence="11">DSM 2380 / NBRC 103641 / GraBd1</strain>
    </source>
</reference>
<dbReference type="UniPathway" id="UPA00148"/>
<comment type="pathway">
    <text evidence="2 9">Cofactor biosynthesis; adenosylcobalamin biosynthesis.</text>
</comment>
<name>Q3A7A1_SYNC1</name>
<dbReference type="KEGG" id="pca:Pcar_0483"/>
<keyword evidence="6 9" id="KW-0812">Transmembrane</keyword>
<dbReference type="OrthoDB" id="9811967at2"/>
<dbReference type="PANTHER" id="PTHR34308">
    <property type="entry name" value="COBALAMIN BIOSYNTHESIS PROTEIN CBIB"/>
    <property type="match status" value="1"/>
</dbReference>
<dbReference type="HAMAP" id="MF_00024">
    <property type="entry name" value="CobD_CbiB"/>
    <property type="match status" value="1"/>
</dbReference>
<keyword evidence="5 9" id="KW-0169">Cobalamin biosynthesis</keyword>
<keyword evidence="4 9" id="KW-1003">Cell membrane</keyword>
<dbReference type="STRING" id="338963.Pcar_0483"/>
<dbReference type="RefSeq" id="WP_011340168.1">
    <property type="nucleotide sequence ID" value="NC_007498.2"/>
</dbReference>
<dbReference type="Pfam" id="PF03186">
    <property type="entry name" value="CobD_Cbib"/>
    <property type="match status" value="1"/>
</dbReference>
<dbReference type="HOGENOM" id="CLU_054212_0_0_7"/>
<evidence type="ECO:0000256" key="2">
    <source>
        <dbReference type="ARBA" id="ARBA00004953"/>
    </source>
</evidence>
<organism evidence="10 11">
    <name type="scientific">Syntrophotalea carbinolica (strain DSM 2380 / NBRC 103641 / GraBd1)</name>
    <name type="common">Pelobacter carbinolicus</name>
    <dbReference type="NCBI Taxonomy" id="338963"/>
    <lineage>
        <taxon>Bacteria</taxon>
        <taxon>Pseudomonadati</taxon>
        <taxon>Thermodesulfobacteriota</taxon>
        <taxon>Desulfuromonadia</taxon>
        <taxon>Desulfuromonadales</taxon>
        <taxon>Syntrophotaleaceae</taxon>
        <taxon>Syntrophotalea</taxon>
    </lineage>
</organism>
<feature type="transmembrane region" description="Helical" evidence="9">
    <location>
        <begin position="50"/>
        <end position="74"/>
    </location>
</feature>
<proteinExistence type="inferred from homology"/>
<gene>
    <name evidence="10" type="primary">cbiB</name>
    <name evidence="9" type="synonym">cobD</name>
    <name evidence="10" type="ordered locus">Pcar_0483</name>
</gene>
<keyword evidence="7 9" id="KW-1133">Transmembrane helix</keyword>
<evidence type="ECO:0000256" key="7">
    <source>
        <dbReference type="ARBA" id="ARBA00022989"/>
    </source>
</evidence>
<dbReference type="InterPro" id="IPR004485">
    <property type="entry name" value="Cobalamin_biosynth_CobD/CbiB"/>
</dbReference>
<keyword evidence="11" id="KW-1185">Reference proteome</keyword>
<dbReference type="EMBL" id="CP000142">
    <property type="protein sequence ID" value="ABA87743.1"/>
    <property type="molecule type" value="Genomic_DNA"/>
</dbReference>
<comment type="subcellular location">
    <subcellularLocation>
        <location evidence="1 9">Cell membrane</location>
        <topology evidence="1 9">Multi-pass membrane protein</topology>
    </subcellularLocation>
</comment>
<accession>Q3A7A1</accession>
<dbReference type="NCBIfam" id="TIGR00380">
    <property type="entry name" value="cobal_cbiB"/>
    <property type="match status" value="1"/>
</dbReference>
<comment type="similarity">
    <text evidence="3 9">Belongs to the CobD/CbiB family.</text>
</comment>
<keyword evidence="8 9" id="KW-0472">Membrane</keyword>
<evidence type="ECO:0000256" key="3">
    <source>
        <dbReference type="ARBA" id="ARBA00006263"/>
    </source>
</evidence>
<dbReference type="eggNOG" id="COG1270">
    <property type="taxonomic scope" value="Bacteria"/>
</dbReference>
<comment type="caution">
    <text evidence="9">Lacks conserved residue(s) required for the propagation of feature annotation.</text>
</comment>
<dbReference type="AlphaFoldDB" id="Q3A7A1"/>
<evidence type="ECO:0000256" key="1">
    <source>
        <dbReference type="ARBA" id="ARBA00004651"/>
    </source>
</evidence>
<dbReference type="Proteomes" id="UP000002534">
    <property type="component" value="Chromosome"/>
</dbReference>
<evidence type="ECO:0000256" key="8">
    <source>
        <dbReference type="ARBA" id="ARBA00023136"/>
    </source>
</evidence>
<evidence type="ECO:0000313" key="11">
    <source>
        <dbReference type="Proteomes" id="UP000002534"/>
    </source>
</evidence>
<dbReference type="GO" id="GO:0005886">
    <property type="term" value="C:plasma membrane"/>
    <property type="evidence" value="ECO:0007669"/>
    <property type="project" value="UniProtKB-SubCell"/>
</dbReference>
<dbReference type="GO" id="GO:0009236">
    <property type="term" value="P:cobalamin biosynthetic process"/>
    <property type="evidence" value="ECO:0007669"/>
    <property type="project" value="UniProtKB-UniRule"/>
</dbReference>
<reference evidence="11" key="1">
    <citation type="submission" date="2005-10" db="EMBL/GenBank/DDBJ databases">
        <title>Complete sequence of Pelobacter carbinolicus DSM 2380.</title>
        <authorList>
            <person name="Copeland A."/>
            <person name="Lucas S."/>
            <person name="Lapidus A."/>
            <person name="Barry K."/>
            <person name="Detter J.C."/>
            <person name="Glavina T."/>
            <person name="Hammon N."/>
            <person name="Israni S."/>
            <person name="Pitluck S."/>
            <person name="Chertkov O."/>
            <person name="Schmutz J."/>
            <person name="Larimer F."/>
            <person name="Land M."/>
            <person name="Kyrpides N."/>
            <person name="Ivanova N."/>
            <person name="Richardson P."/>
        </authorList>
    </citation>
    <scope>NUCLEOTIDE SEQUENCE [LARGE SCALE GENOMIC DNA]</scope>
    <source>
        <strain evidence="11">DSM 2380 / NBRC 103641 / GraBd1</strain>
    </source>
</reference>
<dbReference type="PANTHER" id="PTHR34308:SF1">
    <property type="entry name" value="COBALAMIN BIOSYNTHESIS PROTEIN CBIB"/>
    <property type="match status" value="1"/>
</dbReference>
<evidence type="ECO:0000256" key="5">
    <source>
        <dbReference type="ARBA" id="ARBA00022573"/>
    </source>
</evidence>